<dbReference type="InterPro" id="IPR029063">
    <property type="entry name" value="SAM-dependent_MTases_sf"/>
</dbReference>
<organism evidence="2">
    <name type="scientific">marine metagenome</name>
    <dbReference type="NCBI Taxonomy" id="408172"/>
    <lineage>
        <taxon>unclassified sequences</taxon>
        <taxon>metagenomes</taxon>
        <taxon>ecological metagenomes</taxon>
    </lineage>
</organism>
<reference evidence="2" key="1">
    <citation type="submission" date="2018-05" db="EMBL/GenBank/DDBJ databases">
        <authorList>
            <person name="Lanie J.A."/>
            <person name="Ng W.-L."/>
            <person name="Kazmierczak K.M."/>
            <person name="Andrzejewski T.M."/>
            <person name="Davidsen T.M."/>
            <person name="Wayne K.J."/>
            <person name="Tettelin H."/>
            <person name="Glass J.I."/>
            <person name="Rusch D."/>
            <person name="Podicherti R."/>
            <person name="Tsui H.-C.T."/>
            <person name="Winkler M.E."/>
        </authorList>
    </citation>
    <scope>NUCLEOTIDE SEQUENCE</scope>
</reference>
<evidence type="ECO:0000259" key="1">
    <source>
        <dbReference type="Pfam" id="PF08241"/>
    </source>
</evidence>
<protein>
    <recommendedName>
        <fullName evidence="1">Methyltransferase type 11 domain-containing protein</fullName>
    </recommendedName>
</protein>
<dbReference type="EMBL" id="UINC01153861">
    <property type="protein sequence ID" value="SVD48809.1"/>
    <property type="molecule type" value="Genomic_DNA"/>
</dbReference>
<dbReference type="InterPro" id="IPR013216">
    <property type="entry name" value="Methyltransf_11"/>
</dbReference>
<gene>
    <name evidence="2" type="ORF">METZ01_LOCUS401663</name>
</gene>
<evidence type="ECO:0000313" key="2">
    <source>
        <dbReference type="EMBL" id="SVD48809.1"/>
    </source>
</evidence>
<dbReference type="AlphaFoldDB" id="A0A382VQH8"/>
<name>A0A382VQH8_9ZZZZ</name>
<dbReference type="GO" id="GO:0008757">
    <property type="term" value="F:S-adenosylmethionine-dependent methyltransferase activity"/>
    <property type="evidence" value="ECO:0007669"/>
    <property type="project" value="InterPro"/>
</dbReference>
<feature type="domain" description="Methyltransferase type 11" evidence="1">
    <location>
        <begin position="2"/>
        <end position="76"/>
    </location>
</feature>
<accession>A0A382VQH8</accession>
<sequence length="140" mass="16102">VLDISANALASTKNRLGDSANNIEWFVADITQFDAPNKFSLWHDRAVFHFLTDHRDRKNYVKVLKNSLRTEGHLIIATFAIGGPEKCSGLEIVQYDSEKMIAELGEDFELVEERKEVHITPANKEQKFIFFHFLKVPKIK</sequence>
<dbReference type="SUPFAM" id="SSF53335">
    <property type="entry name" value="S-adenosyl-L-methionine-dependent methyltransferases"/>
    <property type="match status" value="1"/>
</dbReference>
<dbReference type="Pfam" id="PF08241">
    <property type="entry name" value="Methyltransf_11"/>
    <property type="match status" value="1"/>
</dbReference>
<proteinExistence type="predicted"/>
<dbReference type="Gene3D" id="3.40.50.150">
    <property type="entry name" value="Vaccinia Virus protein VP39"/>
    <property type="match status" value="1"/>
</dbReference>
<feature type="non-terminal residue" evidence="2">
    <location>
        <position position="1"/>
    </location>
</feature>